<gene>
    <name evidence="2" type="ORF">G2W53_005817</name>
</gene>
<feature type="compositionally biased region" description="Basic and acidic residues" evidence="1">
    <location>
        <begin position="22"/>
        <end position="32"/>
    </location>
</feature>
<reference evidence="2" key="1">
    <citation type="submission" date="2020-09" db="EMBL/GenBank/DDBJ databases">
        <title>Genome-Enabled Discovery of Anthraquinone Biosynthesis in Senna tora.</title>
        <authorList>
            <person name="Kang S.-H."/>
            <person name="Pandey R.P."/>
            <person name="Lee C.-M."/>
            <person name="Sim J.-S."/>
            <person name="Jeong J.-T."/>
            <person name="Choi B.-S."/>
            <person name="Jung M."/>
            <person name="Ginzburg D."/>
            <person name="Zhao K."/>
            <person name="Won S.Y."/>
            <person name="Oh T.-J."/>
            <person name="Yu Y."/>
            <person name="Kim N.-H."/>
            <person name="Lee O.R."/>
            <person name="Lee T.-H."/>
            <person name="Bashyal P."/>
            <person name="Kim T.-S."/>
            <person name="Lee W.-H."/>
            <person name="Kawkins C."/>
            <person name="Kim C.-K."/>
            <person name="Kim J.S."/>
            <person name="Ahn B.O."/>
            <person name="Rhee S.Y."/>
            <person name="Sohng J.K."/>
        </authorList>
    </citation>
    <scope>NUCLEOTIDE SEQUENCE</scope>
    <source>
        <tissue evidence="2">Leaf</tissue>
    </source>
</reference>
<keyword evidence="3" id="KW-1185">Reference proteome</keyword>
<accession>A0A834X3C0</accession>
<dbReference type="EMBL" id="JAAIUW010000003">
    <property type="protein sequence ID" value="KAF7837335.1"/>
    <property type="molecule type" value="Genomic_DNA"/>
</dbReference>
<comment type="caution">
    <text evidence="2">The sequence shown here is derived from an EMBL/GenBank/DDBJ whole genome shotgun (WGS) entry which is preliminary data.</text>
</comment>
<feature type="region of interest" description="Disordered" evidence="1">
    <location>
        <begin position="1"/>
        <end position="32"/>
    </location>
</feature>
<dbReference type="Proteomes" id="UP000634136">
    <property type="component" value="Unassembled WGS sequence"/>
</dbReference>
<sequence>MGKGYRMKEGIQGSNKTPPSKQRKELVYVEKK</sequence>
<name>A0A834X3C0_9FABA</name>
<proteinExistence type="predicted"/>
<protein>
    <submittedName>
        <fullName evidence="2">Uncharacterized protein</fullName>
    </submittedName>
</protein>
<dbReference type="AlphaFoldDB" id="A0A834X3C0"/>
<evidence type="ECO:0000256" key="1">
    <source>
        <dbReference type="SAM" id="MobiDB-lite"/>
    </source>
</evidence>
<evidence type="ECO:0000313" key="2">
    <source>
        <dbReference type="EMBL" id="KAF7837335.1"/>
    </source>
</evidence>
<organism evidence="2 3">
    <name type="scientific">Senna tora</name>
    <dbReference type="NCBI Taxonomy" id="362788"/>
    <lineage>
        <taxon>Eukaryota</taxon>
        <taxon>Viridiplantae</taxon>
        <taxon>Streptophyta</taxon>
        <taxon>Embryophyta</taxon>
        <taxon>Tracheophyta</taxon>
        <taxon>Spermatophyta</taxon>
        <taxon>Magnoliopsida</taxon>
        <taxon>eudicotyledons</taxon>
        <taxon>Gunneridae</taxon>
        <taxon>Pentapetalae</taxon>
        <taxon>rosids</taxon>
        <taxon>fabids</taxon>
        <taxon>Fabales</taxon>
        <taxon>Fabaceae</taxon>
        <taxon>Caesalpinioideae</taxon>
        <taxon>Cassia clade</taxon>
        <taxon>Senna</taxon>
    </lineage>
</organism>
<evidence type="ECO:0000313" key="3">
    <source>
        <dbReference type="Proteomes" id="UP000634136"/>
    </source>
</evidence>